<name>A0ABT0JWU5_9ACTN</name>
<feature type="domain" description="DUF4097" evidence="2">
    <location>
        <begin position="14"/>
        <end position="268"/>
    </location>
</feature>
<evidence type="ECO:0000313" key="4">
    <source>
        <dbReference type="Proteomes" id="UP001201873"/>
    </source>
</evidence>
<evidence type="ECO:0000259" key="2">
    <source>
        <dbReference type="Pfam" id="PF13349"/>
    </source>
</evidence>
<feature type="region of interest" description="Disordered" evidence="1">
    <location>
        <begin position="244"/>
        <end position="296"/>
    </location>
</feature>
<organism evidence="3 4">
    <name type="scientific">Frankia umida</name>
    <dbReference type="NCBI Taxonomy" id="573489"/>
    <lineage>
        <taxon>Bacteria</taxon>
        <taxon>Bacillati</taxon>
        <taxon>Actinomycetota</taxon>
        <taxon>Actinomycetes</taxon>
        <taxon>Frankiales</taxon>
        <taxon>Frankiaceae</taxon>
        <taxon>Frankia</taxon>
    </lineage>
</organism>
<evidence type="ECO:0000313" key="3">
    <source>
        <dbReference type="EMBL" id="MCK9876020.1"/>
    </source>
</evidence>
<reference evidence="3 4" key="1">
    <citation type="submission" date="2022-04" db="EMBL/GenBank/DDBJ databases">
        <title>Genome diversity in the genus Frankia.</title>
        <authorList>
            <person name="Carlos-Shanley C."/>
            <person name="Hahn D."/>
        </authorList>
    </citation>
    <scope>NUCLEOTIDE SEQUENCE [LARGE SCALE GENOMIC DNA]</scope>
    <source>
        <strain evidence="3 4">Ag45/Mut15</strain>
    </source>
</reference>
<dbReference type="Gene3D" id="2.160.20.120">
    <property type="match status" value="1"/>
</dbReference>
<accession>A0ABT0JWU5</accession>
<dbReference type="EMBL" id="JALKFT010000007">
    <property type="protein sequence ID" value="MCK9876020.1"/>
    <property type="molecule type" value="Genomic_DNA"/>
</dbReference>
<dbReference type="RefSeq" id="WP_248824378.1">
    <property type="nucleotide sequence ID" value="NZ_JALKFT010000007.1"/>
</dbReference>
<keyword evidence="4" id="KW-1185">Reference proteome</keyword>
<dbReference type="InterPro" id="IPR025164">
    <property type="entry name" value="Toastrack_DUF4097"/>
</dbReference>
<dbReference type="Proteomes" id="UP001201873">
    <property type="component" value="Unassembled WGS sequence"/>
</dbReference>
<feature type="compositionally biased region" description="Low complexity" evidence="1">
    <location>
        <begin position="274"/>
        <end position="285"/>
    </location>
</feature>
<dbReference type="Pfam" id="PF13349">
    <property type="entry name" value="DUF4097"/>
    <property type="match status" value="1"/>
</dbReference>
<comment type="caution">
    <text evidence="3">The sequence shown here is derived from an EMBL/GenBank/DDBJ whole genome shotgun (WGS) entry which is preliminary data.</text>
</comment>
<proteinExistence type="predicted"/>
<gene>
    <name evidence="3" type="ORF">MXD59_09570</name>
</gene>
<protein>
    <submittedName>
        <fullName evidence="3">DUF4097 domain-containing protein</fullName>
    </submittedName>
</protein>
<sequence length="296" mass="30215">MATFSTPEPITVDLKLGDGQVRIIASDRQDTVVQVETEGPGPASGRVRVNFTGNKLEIRSTKPAGGRAGNRGPVGVTVEVPSRSSLVTRTANTDIRARGILGACRLNGATGFVELDRTDEVQVNLADGDLRIGCVNGDVVVRSGRSSVHIDEIRGAATVKAATGPVVIGMAGGDLVVATAGGDVAVDHAAANVTVRTAWGNLRVGEVVGGRVDLATGTGDVEVGIRAGLAAWVDALSKNGEVRTLLPPRSGPSSAEDKTEVRARTQNGTILIRPATDPATPADPTGNVDPVAPSSG</sequence>
<evidence type="ECO:0000256" key="1">
    <source>
        <dbReference type="SAM" id="MobiDB-lite"/>
    </source>
</evidence>